<feature type="non-terminal residue" evidence="1">
    <location>
        <position position="1"/>
    </location>
</feature>
<gene>
    <name evidence="1" type="ORF">BaRGS_00038395</name>
</gene>
<proteinExistence type="predicted"/>
<organism evidence="1 2">
    <name type="scientific">Batillaria attramentaria</name>
    <dbReference type="NCBI Taxonomy" id="370345"/>
    <lineage>
        <taxon>Eukaryota</taxon>
        <taxon>Metazoa</taxon>
        <taxon>Spiralia</taxon>
        <taxon>Lophotrochozoa</taxon>
        <taxon>Mollusca</taxon>
        <taxon>Gastropoda</taxon>
        <taxon>Caenogastropoda</taxon>
        <taxon>Sorbeoconcha</taxon>
        <taxon>Cerithioidea</taxon>
        <taxon>Batillariidae</taxon>
        <taxon>Batillaria</taxon>
    </lineage>
</organism>
<comment type="caution">
    <text evidence="1">The sequence shown here is derived from an EMBL/GenBank/DDBJ whole genome shotgun (WGS) entry which is preliminary data.</text>
</comment>
<keyword evidence="2" id="KW-1185">Reference proteome</keyword>
<sequence>RKSLWTQNLRVSSGNISASPRGLLQPAWCDRVSYWAAALVGRVSVSGGVGRPGVDAAVTIFPGLVTSTSTFWLLTAAAAGLPTPPATPSVSPTQRCLPVPQPVTPRWVKKAM</sequence>
<protein>
    <submittedName>
        <fullName evidence="1">Uncharacterized protein</fullName>
    </submittedName>
</protein>
<accession>A0ABD0J680</accession>
<name>A0ABD0J680_9CAEN</name>
<dbReference type="Proteomes" id="UP001519460">
    <property type="component" value="Unassembled WGS sequence"/>
</dbReference>
<reference evidence="1 2" key="1">
    <citation type="journal article" date="2023" name="Sci. Data">
        <title>Genome assembly of the Korean intertidal mud-creeper Batillaria attramentaria.</title>
        <authorList>
            <person name="Patra A.K."/>
            <person name="Ho P.T."/>
            <person name="Jun S."/>
            <person name="Lee S.J."/>
            <person name="Kim Y."/>
            <person name="Won Y.J."/>
        </authorList>
    </citation>
    <scope>NUCLEOTIDE SEQUENCE [LARGE SCALE GENOMIC DNA]</scope>
    <source>
        <strain evidence="1">Wonlab-2016</strain>
    </source>
</reference>
<dbReference type="EMBL" id="JACVVK020000617">
    <property type="protein sequence ID" value="KAK7462566.1"/>
    <property type="molecule type" value="Genomic_DNA"/>
</dbReference>
<evidence type="ECO:0000313" key="2">
    <source>
        <dbReference type="Proteomes" id="UP001519460"/>
    </source>
</evidence>
<evidence type="ECO:0000313" key="1">
    <source>
        <dbReference type="EMBL" id="KAK7462566.1"/>
    </source>
</evidence>
<dbReference type="AlphaFoldDB" id="A0ABD0J680"/>